<feature type="domain" description="Tryptophan synthase beta chain-like PALP" evidence="4">
    <location>
        <begin position="27"/>
        <end position="308"/>
    </location>
</feature>
<keyword evidence="3" id="KW-0456">Lyase</keyword>
<dbReference type="GO" id="GO:0004794">
    <property type="term" value="F:threonine deaminase activity"/>
    <property type="evidence" value="ECO:0007669"/>
    <property type="project" value="TreeGrafter"/>
</dbReference>
<proteinExistence type="predicted"/>
<dbReference type="InterPro" id="IPR036052">
    <property type="entry name" value="TrpB-like_PALP_sf"/>
</dbReference>
<keyword evidence="6" id="KW-1185">Reference proteome</keyword>
<dbReference type="SUPFAM" id="SSF53686">
    <property type="entry name" value="Tryptophan synthase beta subunit-like PLP-dependent enzymes"/>
    <property type="match status" value="1"/>
</dbReference>
<dbReference type="PANTHER" id="PTHR48078">
    <property type="entry name" value="THREONINE DEHYDRATASE, MITOCHONDRIAL-RELATED"/>
    <property type="match status" value="1"/>
</dbReference>
<dbReference type="InterPro" id="IPR001926">
    <property type="entry name" value="TrpB-like_PALP"/>
</dbReference>
<dbReference type="Gene3D" id="3.40.50.1100">
    <property type="match status" value="2"/>
</dbReference>
<dbReference type="GO" id="GO:0006565">
    <property type="term" value="P:L-serine catabolic process"/>
    <property type="evidence" value="ECO:0007669"/>
    <property type="project" value="TreeGrafter"/>
</dbReference>
<gene>
    <name evidence="5" type="ORF">SAMN05421771_3518</name>
</gene>
<name>A0A1I6MSX4_9BACT</name>
<dbReference type="GO" id="GO:0003941">
    <property type="term" value="F:L-serine ammonia-lyase activity"/>
    <property type="evidence" value="ECO:0007669"/>
    <property type="project" value="TreeGrafter"/>
</dbReference>
<reference evidence="5 6" key="1">
    <citation type="submission" date="2016-10" db="EMBL/GenBank/DDBJ databases">
        <authorList>
            <person name="de Groot N.N."/>
        </authorList>
    </citation>
    <scope>NUCLEOTIDE SEQUENCE [LARGE SCALE GENOMIC DNA]</scope>
    <source>
        <strain evidence="5 6">DSM 21001</strain>
    </source>
</reference>
<dbReference type="PANTHER" id="PTHR48078:SF7">
    <property type="entry name" value="BLL6502 PROTEIN"/>
    <property type="match status" value="1"/>
</dbReference>
<keyword evidence="2" id="KW-0663">Pyridoxal phosphate</keyword>
<dbReference type="InterPro" id="IPR050147">
    <property type="entry name" value="Ser/Thr_Dehydratase"/>
</dbReference>
<evidence type="ECO:0000256" key="3">
    <source>
        <dbReference type="ARBA" id="ARBA00023239"/>
    </source>
</evidence>
<comment type="cofactor">
    <cofactor evidence="1">
        <name>pyridoxal 5'-phosphate</name>
        <dbReference type="ChEBI" id="CHEBI:597326"/>
    </cofactor>
</comment>
<dbReference type="GO" id="GO:0006567">
    <property type="term" value="P:L-threonine catabolic process"/>
    <property type="evidence" value="ECO:0007669"/>
    <property type="project" value="TreeGrafter"/>
</dbReference>
<dbReference type="EMBL" id="FOZL01000001">
    <property type="protein sequence ID" value="SFS18628.1"/>
    <property type="molecule type" value="Genomic_DNA"/>
</dbReference>
<organism evidence="5 6">
    <name type="scientific">Granulicella pectinivorans</name>
    <dbReference type="NCBI Taxonomy" id="474950"/>
    <lineage>
        <taxon>Bacteria</taxon>
        <taxon>Pseudomonadati</taxon>
        <taxon>Acidobacteriota</taxon>
        <taxon>Terriglobia</taxon>
        <taxon>Terriglobales</taxon>
        <taxon>Acidobacteriaceae</taxon>
        <taxon>Granulicella</taxon>
    </lineage>
</organism>
<dbReference type="AlphaFoldDB" id="A0A1I6MSX4"/>
<dbReference type="Pfam" id="PF00291">
    <property type="entry name" value="PALP"/>
    <property type="match status" value="1"/>
</dbReference>
<evidence type="ECO:0000313" key="6">
    <source>
        <dbReference type="Proteomes" id="UP000199024"/>
    </source>
</evidence>
<dbReference type="STRING" id="474950.SAMN05421771_3518"/>
<accession>A0A1I6MSX4</accession>
<evidence type="ECO:0000313" key="5">
    <source>
        <dbReference type="EMBL" id="SFS18628.1"/>
    </source>
</evidence>
<dbReference type="GO" id="GO:0009097">
    <property type="term" value="P:isoleucine biosynthetic process"/>
    <property type="evidence" value="ECO:0007669"/>
    <property type="project" value="TreeGrafter"/>
</dbReference>
<dbReference type="OrthoDB" id="9811476at2"/>
<evidence type="ECO:0000259" key="4">
    <source>
        <dbReference type="Pfam" id="PF00291"/>
    </source>
</evidence>
<dbReference type="NCBIfam" id="NF004771">
    <property type="entry name" value="PRK06110.1"/>
    <property type="match status" value="1"/>
</dbReference>
<evidence type="ECO:0000256" key="1">
    <source>
        <dbReference type="ARBA" id="ARBA00001933"/>
    </source>
</evidence>
<sequence>MMEGMRRELLPEIDEIRAAADLVAQYLPQTPQYTWPQINARAGRRVWVKHENHLPVGAFKVRGGLVYMNALRQKLAPGSTVISATRGNHGQSIAVAARENGFRAVIVVPKGNSLEKNAAMRSQGAELIEFGDDFQAATEHAMTLEAEHGWHRVKSVSRHLVAGVATGFLELLTTHPEIETMYVAVGMGSGICAAMAVRDGLGLKTEIVGVTSSAAPATARSFAAGRVSEAETSTRIADGVACRKPDGEAIETMLSGVARLIEVPDEAVEEAMRIYFADTHNVAEGAGAIGLAAVLQDEGAGGVCGTVLSGGNVDSDVFARVLGS</sequence>
<evidence type="ECO:0000256" key="2">
    <source>
        <dbReference type="ARBA" id="ARBA00022898"/>
    </source>
</evidence>
<protein>
    <submittedName>
        <fullName evidence="5">Threonine dehydratase</fullName>
    </submittedName>
</protein>
<dbReference type="Proteomes" id="UP000199024">
    <property type="component" value="Unassembled WGS sequence"/>
</dbReference>